<feature type="compositionally biased region" description="Low complexity" evidence="7">
    <location>
        <begin position="112"/>
        <end position="130"/>
    </location>
</feature>
<dbReference type="Gene3D" id="2.40.50.100">
    <property type="match status" value="1"/>
</dbReference>
<dbReference type="Gene3D" id="4.10.320.10">
    <property type="entry name" value="E3-binding domain"/>
    <property type="match status" value="1"/>
</dbReference>
<evidence type="ECO:0000256" key="1">
    <source>
        <dbReference type="ARBA" id="ARBA00001938"/>
    </source>
</evidence>
<dbReference type="InterPro" id="IPR050743">
    <property type="entry name" value="2-oxoacid_DH_E2_comp"/>
</dbReference>
<dbReference type="InterPro" id="IPR011053">
    <property type="entry name" value="Single_hybrid_motif"/>
</dbReference>
<dbReference type="InterPro" id="IPR001078">
    <property type="entry name" value="2-oxoacid_DH_actylTfrase"/>
</dbReference>
<evidence type="ECO:0000256" key="4">
    <source>
        <dbReference type="ARBA" id="ARBA00022823"/>
    </source>
</evidence>
<dbReference type="Gene3D" id="3.30.559.10">
    <property type="entry name" value="Chloramphenicol acetyltransferase-like domain"/>
    <property type="match status" value="1"/>
</dbReference>
<dbReference type="PROSITE" id="PS50968">
    <property type="entry name" value="BIOTINYL_LIPOYL"/>
    <property type="match status" value="1"/>
</dbReference>
<evidence type="ECO:0000256" key="3">
    <source>
        <dbReference type="ARBA" id="ARBA00022679"/>
    </source>
</evidence>
<dbReference type="Pfam" id="PF00364">
    <property type="entry name" value="Biotin_lipoyl"/>
    <property type="match status" value="1"/>
</dbReference>
<evidence type="ECO:0000259" key="9">
    <source>
        <dbReference type="PROSITE" id="PS51826"/>
    </source>
</evidence>
<dbReference type="SUPFAM" id="SSF47005">
    <property type="entry name" value="Peripheral subunit-binding domain of 2-oxo acid dehydrogenase complex"/>
    <property type="match status" value="1"/>
</dbReference>
<evidence type="ECO:0000256" key="2">
    <source>
        <dbReference type="ARBA" id="ARBA00007317"/>
    </source>
</evidence>
<dbReference type="PROSITE" id="PS51826">
    <property type="entry name" value="PSBD"/>
    <property type="match status" value="1"/>
</dbReference>
<sequence length="442" mass="46904">MSEKFQFKLPDVGEGMAEGTIGEWHVAEGDTINKDDDLVQIENDKSVEELSSPVTGKITKILVQPDETATVGQVLVELEVADGEGNVSGDSAATSEEPTADAAPAPAPEAPAAPAQPATPAQPVAPVAAPKADHSLPVLAMPGVRKYAREQGVDIAQVSGTGNHGQVLKADIDAFKSNGGAVAAAPVANAEPATTTVAVPETAAPVAAEGWPEHVEKMSPVRKATAKAMAKAVSEIPMIHVFDEVNVDKLWDHRKKYKELAAEHDVHLTFMAYITKALAVVMKEFPEFNAKVDMANKEIHYRDYINVGIATDTDNGLFVPNIKNADQKSLFEIAKQISTNTAKAKDHKLGPDDMANTGMTITNIGSIGGGYFTPIINWPEVAILGMGKISDEPVVEDGLVKVAKVLKLSLAADHRILDGGTVQRAMNRLKELLADPELLLMA</sequence>
<dbReference type="Proteomes" id="UP000776629">
    <property type="component" value="Unassembled WGS sequence"/>
</dbReference>
<dbReference type="Pfam" id="PF02817">
    <property type="entry name" value="E3_binding"/>
    <property type="match status" value="1"/>
</dbReference>
<keyword evidence="5 6" id="KW-0012">Acyltransferase</keyword>
<feature type="domain" description="Lipoyl-binding" evidence="8">
    <location>
        <begin position="4"/>
        <end position="79"/>
    </location>
</feature>
<comment type="caution">
    <text evidence="10">The sequence shown here is derived from an EMBL/GenBank/DDBJ whole genome shotgun (WGS) entry which is preliminary data.</text>
</comment>
<accession>A0ABS2EQD7</accession>
<feature type="region of interest" description="Disordered" evidence="7">
    <location>
        <begin position="82"/>
        <end position="130"/>
    </location>
</feature>
<dbReference type="CDD" id="cd06849">
    <property type="entry name" value="lipoyl_domain"/>
    <property type="match status" value="1"/>
</dbReference>
<comment type="similarity">
    <text evidence="2 6">Belongs to the 2-oxoacid dehydrogenase family.</text>
</comment>
<keyword evidence="3 6" id="KW-0808">Transferase</keyword>
<evidence type="ECO:0000256" key="5">
    <source>
        <dbReference type="ARBA" id="ARBA00023315"/>
    </source>
</evidence>
<dbReference type="PANTHER" id="PTHR43178">
    <property type="entry name" value="DIHYDROLIPOAMIDE ACETYLTRANSFERASE COMPONENT OF PYRUVATE DEHYDROGENASE COMPLEX"/>
    <property type="match status" value="1"/>
</dbReference>
<protein>
    <recommendedName>
        <fullName evidence="6">Dihydrolipoamide acetyltransferase component of pyruvate dehydrogenase complex</fullName>
        <ecNumber evidence="6">2.3.1.-</ecNumber>
    </recommendedName>
</protein>
<dbReference type="EMBL" id="JACJJQ010000046">
    <property type="protein sequence ID" value="MBM6754718.1"/>
    <property type="molecule type" value="Genomic_DNA"/>
</dbReference>
<dbReference type="RefSeq" id="WP_204776969.1">
    <property type="nucleotide sequence ID" value="NZ_JACJJQ010000046.1"/>
</dbReference>
<organism evidence="10 11">
    <name type="scientific">Limosilactobacillus alvi</name>
    <dbReference type="NCBI Taxonomy" id="990412"/>
    <lineage>
        <taxon>Bacteria</taxon>
        <taxon>Bacillati</taxon>
        <taxon>Bacillota</taxon>
        <taxon>Bacilli</taxon>
        <taxon>Lactobacillales</taxon>
        <taxon>Lactobacillaceae</taxon>
        <taxon>Limosilactobacillus</taxon>
    </lineage>
</organism>
<feature type="domain" description="Peripheral subunit-binding (PSBD)" evidence="9">
    <location>
        <begin position="139"/>
        <end position="176"/>
    </location>
</feature>
<reference evidence="10 11" key="1">
    <citation type="journal article" date="2021" name="Sci. Rep.">
        <title>The distribution of antibiotic resistance genes in chicken gut microbiota commensals.</title>
        <authorList>
            <person name="Juricova H."/>
            <person name="Matiasovicova J."/>
            <person name="Kubasova T."/>
            <person name="Cejkova D."/>
            <person name="Rychlik I."/>
        </authorList>
    </citation>
    <scope>NUCLEOTIDE SEQUENCE [LARGE SCALE GENOMIC DNA]</scope>
    <source>
        <strain evidence="10 11">An810</strain>
    </source>
</reference>
<dbReference type="SUPFAM" id="SSF52777">
    <property type="entry name" value="CoA-dependent acyltransferases"/>
    <property type="match status" value="1"/>
</dbReference>
<evidence type="ECO:0000313" key="11">
    <source>
        <dbReference type="Proteomes" id="UP000776629"/>
    </source>
</evidence>
<keyword evidence="11" id="KW-1185">Reference proteome</keyword>
<dbReference type="InterPro" id="IPR004167">
    <property type="entry name" value="PSBD"/>
</dbReference>
<evidence type="ECO:0000259" key="8">
    <source>
        <dbReference type="PROSITE" id="PS50968"/>
    </source>
</evidence>
<dbReference type="InterPro" id="IPR036625">
    <property type="entry name" value="E3-bd_dom_sf"/>
</dbReference>
<dbReference type="EC" id="2.3.1.-" evidence="6"/>
<dbReference type="SUPFAM" id="SSF51230">
    <property type="entry name" value="Single hybrid motif"/>
    <property type="match status" value="1"/>
</dbReference>
<gene>
    <name evidence="10" type="ORF">H5993_08110</name>
</gene>
<dbReference type="InterPro" id="IPR023213">
    <property type="entry name" value="CAT-like_dom_sf"/>
</dbReference>
<keyword evidence="4 6" id="KW-0450">Lipoyl</keyword>
<dbReference type="PROSITE" id="PS00189">
    <property type="entry name" value="LIPOYL"/>
    <property type="match status" value="1"/>
</dbReference>
<dbReference type="Pfam" id="PF00198">
    <property type="entry name" value="2-oxoacid_dh"/>
    <property type="match status" value="1"/>
</dbReference>
<dbReference type="PANTHER" id="PTHR43178:SF5">
    <property type="entry name" value="LIPOAMIDE ACYLTRANSFERASE COMPONENT OF BRANCHED-CHAIN ALPHA-KETO ACID DEHYDROGENASE COMPLEX, MITOCHONDRIAL"/>
    <property type="match status" value="1"/>
</dbReference>
<evidence type="ECO:0000256" key="7">
    <source>
        <dbReference type="SAM" id="MobiDB-lite"/>
    </source>
</evidence>
<evidence type="ECO:0000313" key="10">
    <source>
        <dbReference type="EMBL" id="MBM6754718.1"/>
    </source>
</evidence>
<name>A0ABS2EQD7_9LACO</name>
<evidence type="ECO:0000256" key="6">
    <source>
        <dbReference type="RuleBase" id="RU003423"/>
    </source>
</evidence>
<feature type="compositionally biased region" description="Low complexity" evidence="7">
    <location>
        <begin position="91"/>
        <end position="104"/>
    </location>
</feature>
<dbReference type="InterPro" id="IPR003016">
    <property type="entry name" value="2-oxoA_DH_lipoyl-BS"/>
</dbReference>
<comment type="cofactor">
    <cofactor evidence="1 6">
        <name>(R)-lipoate</name>
        <dbReference type="ChEBI" id="CHEBI:83088"/>
    </cofactor>
</comment>
<proteinExistence type="inferred from homology"/>
<dbReference type="InterPro" id="IPR000089">
    <property type="entry name" value="Biotin_lipoyl"/>
</dbReference>